<name>A0A318N2K8_9PROT</name>
<dbReference type="Gene3D" id="1.10.4030.10">
    <property type="entry name" value="Porin chaperone SurA, peptide-binding domain"/>
    <property type="match status" value="1"/>
</dbReference>
<keyword evidence="14" id="KW-1185">Reference proteome</keyword>
<dbReference type="RefSeq" id="WP_110438352.1">
    <property type="nucleotide sequence ID" value="NZ_CP046393.1"/>
</dbReference>
<evidence type="ECO:0000256" key="3">
    <source>
        <dbReference type="ARBA" id="ARBA00022764"/>
    </source>
</evidence>
<evidence type="ECO:0000256" key="4">
    <source>
        <dbReference type="ARBA" id="ARBA00023110"/>
    </source>
</evidence>
<accession>A0A318N2K8</accession>
<evidence type="ECO:0000313" key="13">
    <source>
        <dbReference type="EMBL" id="PXZ01833.1"/>
    </source>
</evidence>
<dbReference type="PANTHER" id="PTHR47637">
    <property type="entry name" value="CHAPERONE SURA"/>
    <property type="match status" value="1"/>
</dbReference>
<protein>
    <recommendedName>
        <fullName evidence="1">Parvulin-like PPIase</fullName>
    </recommendedName>
    <alternativeName>
        <fullName evidence="7">Peptidyl-prolyl cis-trans isomerase plp</fullName>
    </alternativeName>
    <alternativeName>
        <fullName evidence="8">Rotamase plp</fullName>
    </alternativeName>
</protein>
<keyword evidence="3" id="KW-0574">Periplasm</keyword>
<reference evidence="13 14" key="1">
    <citation type="submission" date="2018-05" db="EMBL/GenBank/DDBJ databases">
        <title>Reference genomes for bee gut microbiota database.</title>
        <authorList>
            <person name="Ellegaard K.M."/>
        </authorList>
    </citation>
    <scope>NUCLEOTIDE SEQUENCE [LARGE SCALE GENOMIC DNA]</scope>
    <source>
        <strain evidence="13 14">ESL0284</strain>
    </source>
</reference>
<keyword evidence="5" id="KW-0143">Chaperone</keyword>
<keyword evidence="4 9" id="KW-0697">Rotamase</keyword>
<feature type="coiled-coil region" evidence="10">
    <location>
        <begin position="434"/>
        <end position="461"/>
    </location>
</feature>
<keyword evidence="2" id="KW-0732">Signal</keyword>
<evidence type="ECO:0000256" key="1">
    <source>
        <dbReference type="ARBA" id="ARBA00018370"/>
    </source>
</evidence>
<dbReference type="OrthoDB" id="9791746at2"/>
<dbReference type="InterPro" id="IPR015391">
    <property type="entry name" value="SurA_N"/>
</dbReference>
<dbReference type="PROSITE" id="PS50198">
    <property type="entry name" value="PPIC_PPIASE_2"/>
    <property type="match status" value="1"/>
</dbReference>
<evidence type="ECO:0000256" key="10">
    <source>
        <dbReference type="SAM" id="Coils"/>
    </source>
</evidence>
<dbReference type="Proteomes" id="UP000247565">
    <property type="component" value="Unassembled WGS sequence"/>
</dbReference>
<evidence type="ECO:0000256" key="5">
    <source>
        <dbReference type="ARBA" id="ARBA00023186"/>
    </source>
</evidence>
<dbReference type="AlphaFoldDB" id="A0A318N2K8"/>
<feature type="compositionally biased region" description="Polar residues" evidence="11">
    <location>
        <begin position="483"/>
        <end position="493"/>
    </location>
</feature>
<sequence length="493" mass="54934">MMTIIMFMLSETVLKYKKYIISFLLAGYVFTGHGIAHTMANIKHHAISNSPIPPTTLHDGGDLSSTATSSDDENKIIAIINGQLLTQRDIANREKLFELTAGIHLSPEVMQHMRPQLIKQMITERLHIQEMLRRSVNISPEQIAKAISGIEKQNNMPEHALRDKLAEDGVSLTTLIDQIRLQIGWGKVVQQELGTQSRITAKEVEQREKALKQEVGQPEYLINEIFVPVENARHPEQELQFTETIIQQLRNGAAFPIVAAQFSQSQSALQGGALGWVQEDNLDPEVVAIARKMPIGAISNPIKVAGGYIIAMLSGRRTIGNEMGTLMKIRQVFLPFSSKLNPQQPTPQQVATLNQTTKYKSTLHSCQQMEDANKKAGNIRPSDPGELQLERLNPEMANILKDLQPGQISKPLVSLDGISLLMVCSKERKNLSDISASEIANQLLNQRVEQASQQLDRDLHRQAIIEYHTPVQNNDSDKKQTKQHSSPSKGNNS</sequence>
<dbReference type="InterPro" id="IPR046357">
    <property type="entry name" value="PPIase_dom_sf"/>
</dbReference>
<dbReference type="EMBL" id="QGLT01000001">
    <property type="protein sequence ID" value="PXZ01833.1"/>
    <property type="molecule type" value="Genomic_DNA"/>
</dbReference>
<evidence type="ECO:0000256" key="6">
    <source>
        <dbReference type="ARBA" id="ARBA00023235"/>
    </source>
</evidence>
<dbReference type="SUPFAM" id="SSF54534">
    <property type="entry name" value="FKBP-like"/>
    <property type="match status" value="1"/>
</dbReference>
<dbReference type="InterPro" id="IPR000297">
    <property type="entry name" value="PPIase_PpiC"/>
</dbReference>
<dbReference type="InterPro" id="IPR027304">
    <property type="entry name" value="Trigger_fact/SurA_dom_sf"/>
</dbReference>
<dbReference type="InterPro" id="IPR050280">
    <property type="entry name" value="OMP_Chaperone_SurA"/>
</dbReference>
<feature type="domain" description="PpiC" evidence="12">
    <location>
        <begin position="217"/>
        <end position="315"/>
    </location>
</feature>
<evidence type="ECO:0000256" key="7">
    <source>
        <dbReference type="ARBA" id="ARBA00030642"/>
    </source>
</evidence>
<evidence type="ECO:0000259" key="12">
    <source>
        <dbReference type="PROSITE" id="PS50198"/>
    </source>
</evidence>
<evidence type="ECO:0000313" key="14">
    <source>
        <dbReference type="Proteomes" id="UP000247565"/>
    </source>
</evidence>
<dbReference type="PANTHER" id="PTHR47637:SF1">
    <property type="entry name" value="CHAPERONE SURA"/>
    <property type="match status" value="1"/>
</dbReference>
<evidence type="ECO:0000256" key="9">
    <source>
        <dbReference type="PROSITE-ProRule" id="PRU00278"/>
    </source>
</evidence>
<dbReference type="Pfam" id="PF00639">
    <property type="entry name" value="Rotamase"/>
    <property type="match status" value="1"/>
</dbReference>
<dbReference type="Pfam" id="PF09312">
    <property type="entry name" value="SurA_N"/>
    <property type="match status" value="1"/>
</dbReference>
<proteinExistence type="predicted"/>
<keyword evidence="10" id="KW-0175">Coiled coil</keyword>
<evidence type="ECO:0000256" key="11">
    <source>
        <dbReference type="SAM" id="MobiDB-lite"/>
    </source>
</evidence>
<gene>
    <name evidence="13" type="ORF">DK869_02220</name>
</gene>
<dbReference type="SUPFAM" id="SSF109998">
    <property type="entry name" value="Triger factor/SurA peptide-binding domain-like"/>
    <property type="match status" value="1"/>
</dbReference>
<evidence type="ECO:0000256" key="2">
    <source>
        <dbReference type="ARBA" id="ARBA00022729"/>
    </source>
</evidence>
<comment type="caution">
    <text evidence="13">The sequence shown here is derived from an EMBL/GenBank/DDBJ whole genome shotgun (WGS) entry which is preliminary data.</text>
</comment>
<dbReference type="Gene3D" id="3.10.50.40">
    <property type="match status" value="1"/>
</dbReference>
<keyword evidence="6 9" id="KW-0413">Isomerase</keyword>
<organism evidence="13 14">
    <name type="scientific">Commensalibacter melissae</name>
    <dbReference type="NCBI Taxonomy" id="2070537"/>
    <lineage>
        <taxon>Bacteria</taxon>
        <taxon>Pseudomonadati</taxon>
        <taxon>Pseudomonadota</taxon>
        <taxon>Alphaproteobacteria</taxon>
        <taxon>Acetobacterales</taxon>
        <taxon>Acetobacteraceae</taxon>
    </lineage>
</organism>
<dbReference type="GO" id="GO:0003755">
    <property type="term" value="F:peptidyl-prolyl cis-trans isomerase activity"/>
    <property type="evidence" value="ECO:0007669"/>
    <property type="project" value="UniProtKB-KW"/>
</dbReference>
<evidence type="ECO:0000256" key="8">
    <source>
        <dbReference type="ARBA" id="ARBA00031484"/>
    </source>
</evidence>
<feature type="region of interest" description="Disordered" evidence="11">
    <location>
        <begin position="468"/>
        <end position="493"/>
    </location>
</feature>